<evidence type="ECO:0000259" key="3">
    <source>
        <dbReference type="PROSITE" id="PS51371"/>
    </source>
</evidence>
<feature type="domain" description="CBS" evidence="3">
    <location>
        <begin position="95"/>
        <end position="154"/>
    </location>
</feature>
<dbReference type="Gene3D" id="3.10.580.10">
    <property type="entry name" value="CBS-domain"/>
    <property type="match status" value="1"/>
</dbReference>
<dbReference type="Proteomes" id="UP000272464">
    <property type="component" value="Unassembled WGS sequence"/>
</dbReference>
<proteinExistence type="predicted"/>
<evidence type="ECO:0000256" key="1">
    <source>
        <dbReference type="ARBA" id="ARBA00023122"/>
    </source>
</evidence>
<dbReference type="SUPFAM" id="SSF54631">
    <property type="entry name" value="CBS-domain pair"/>
    <property type="match status" value="1"/>
</dbReference>
<organism evidence="4 5">
    <name type="scientific">Paenibacillus zeisoli</name>
    <dbReference type="NCBI Taxonomy" id="2496267"/>
    <lineage>
        <taxon>Bacteria</taxon>
        <taxon>Bacillati</taxon>
        <taxon>Bacillota</taxon>
        <taxon>Bacilli</taxon>
        <taxon>Bacillales</taxon>
        <taxon>Paenibacillaceae</taxon>
        <taxon>Paenibacillus</taxon>
    </lineage>
</organism>
<gene>
    <name evidence="4" type="ORF">EJP77_05805</name>
</gene>
<comment type="caution">
    <text evidence="4">The sequence shown here is derived from an EMBL/GenBank/DDBJ whole genome shotgun (WGS) entry which is preliminary data.</text>
</comment>
<dbReference type="RefSeq" id="WP_127198174.1">
    <property type="nucleotide sequence ID" value="NZ_RZNX01000001.1"/>
</dbReference>
<dbReference type="InterPro" id="IPR046342">
    <property type="entry name" value="CBS_dom_sf"/>
</dbReference>
<dbReference type="AlphaFoldDB" id="A0A433XQV6"/>
<dbReference type="PROSITE" id="PS51371">
    <property type="entry name" value="CBS"/>
    <property type="match status" value="2"/>
</dbReference>
<dbReference type="InterPro" id="IPR000644">
    <property type="entry name" value="CBS_dom"/>
</dbReference>
<sequence length="154" mass="17021">MKVRDFMITSPVTVSSTTSLRELLQRLVDKRIGGAPVVNDSNKLLGMISDGDVIRYLKPSTGRVYDFFSYVIQTETETLDSSVMNKLETSVGQVMVSKNLYTVSPDDPLERAIEILGTHHFKKIPVVDSDGTIVGVISRGDVIRQLVNSFVLNS</sequence>
<dbReference type="EMBL" id="RZNX01000001">
    <property type="protein sequence ID" value="RUT36485.1"/>
    <property type="molecule type" value="Genomic_DNA"/>
</dbReference>
<dbReference type="PANTHER" id="PTHR43080">
    <property type="entry name" value="CBS DOMAIN-CONTAINING PROTEIN CBSX3, MITOCHONDRIAL"/>
    <property type="match status" value="1"/>
</dbReference>
<dbReference type="InterPro" id="IPR051257">
    <property type="entry name" value="Diverse_CBS-Domain"/>
</dbReference>
<evidence type="ECO:0000313" key="4">
    <source>
        <dbReference type="EMBL" id="RUT36485.1"/>
    </source>
</evidence>
<keyword evidence="5" id="KW-1185">Reference proteome</keyword>
<accession>A0A433XQV6</accession>
<reference evidence="4 5" key="1">
    <citation type="submission" date="2018-12" db="EMBL/GenBank/DDBJ databases">
        <authorList>
            <person name="Sun L."/>
            <person name="Chen Z."/>
        </authorList>
    </citation>
    <scope>NUCLEOTIDE SEQUENCE [LARGE SCALE GENOMIC DNA]</scope>
    <source>
        <strain evidence="4 5">3-5-3</strain>
    </source>
</reference>
<evidence type="ECO:0000313" key="5">
    <source>
        <dbReference type="Proteomes" id="UP000272464"/>
    </source>
</evidence>
<dbReference type="OrthoDB" id="9790355at2"/>
<evidence type="ECO:0000256" key="2">
    <source>
        <dbReference type="PROSITE-ProRule" id="PRU00703"/>
    </source>
</evidence>
<dbReference type="SMART" id="SM00116">
    <property type="entry name" value="CBS"/>
    <property type="match status" value="2"/>
</dbReference>
<dbReference type="Pfam" id="PF00571">
    <property type="entry name" value="CBS"/>
    <property type="match status" value="2"/>
</dbReference>
<protein>
    <submittedName>
        <fullName evidence="4">CBS domain-containing protein</fullName>
    </submittedName>
</protein>
<feature type="domain" description="CBS" evidence="3">
    <location>
        <begin position="7"/>
        <end position="67"/>
    </location>
</feature>
<dbReference type="CDD" id="cd04586">
    <property type="entry name" value="CBS_pair_BON_assoc"/>
    <property type="match status" value="1"/>
</dbReference>
<keyword evidence="1 2" id="KW-0129">CBS domain</keyword>
<name>A0A433XQV6_9BACL</name>
<dbReference type="PANTHER" id="PTHR43080:SF2">
    <property type="entry name" value="CBS DOMAIN-CONTAINING PROTEIN"/>
    <property type="match status" value="1"/>
</dbReference>